<reference evidence="2 3" key="1">
    <citation type="journal article" date="2019" name="Emerg. Microbes Infect.">
        <title>Comprehensive subspecies identification of 175 nontuberculous mycobacteria species based on 7547 genomic profiles.</title>
        <authorList>
            <person name="Matsumoto Y."/>
            <person name="Kinjo T."/>
            <person name="Motooka D."/>
            <person name="Nabeya D."/>
            <person name="Jung N."/>
            <person name="Uechi K."/>
            <person name="Horii T."/>
            <person name="Iida T."/>
            <person name="Fujita J."/>
            <person name="Nakamura S."/>
        </authorList>
    </citation>
    <scope>NUCLEOTIDE SEQUENCE [LARGE SCALE GENOMIC DNA]</scope>
    <source>
        <strain evidence="2 3">JCM 6367</strain>
    </source>
</reference>
<feature type="transmembrane region" description="Helical" evidence="1">
    <location>
        <begin position="7"/>
        <end position="27"/>
    </location>
</feature>
<sequence>MTRGDRALCAVYAVIAVVALVATWWHNVAFLTSGQGESLLDFIRAGYANHAAASLTNDVVLAGAAVFVFMAVEARRLGISRVWLYFVISMVVAVSVGFPIFLIVRQIALARHRSAHKVQT</sequence>
<dbReference type="Pfam" id="PF11196">
    <property type="entry name" value="DUF2834"/>
    <property type="match status" value="1"/>
</dbReference>
<dbReference type="AlphaFoldDB" id="A0A7I7UA92"/>
<evidence type="ECO:0000313" key="3">
    <source>
        <dbReference type="Proteomes" id="UP000466554"/>
    </source>
</evidence>
<dbReference type="RefSeq" id="WP_104863826.1">
    <property type="nucleotide sequence ID" value="NZ_AP022598.1"/>
</dbReference>
<proteinExistence type="predicted"/>
<feature type="transmembrane region" description="Helical" evidence="1">
    <location>
        <begin position="47"/>
        <end position="70"/>
    </location>
</feature>
<keyword evidence="1" id="KW-1133">Transmembrane helix</keyword>
<name>A0A7I7UA92_MYCPF</name>
<evidence type="ECO:0008006" key="4">
    <source>
        <dbReference type="Google" id="ProtNLM"/>
    </source>
</evidence>
<dbReference type="Proteomes" id="UP000466554">
    <property type="component" value="Chromosome"/>
</dbReference>
<evidence type="ECO:0000256" key="1">
    <source>
        <dbReference type="SAM" id="Phobius"/>
    </source>
</evidence>
<protein>
    <recommendedName>
        <fullName evidence="4">DUF2834 domain-containing protein</fullName>
    </recommendedName>
</protein>
<accession>A0A7I7UA92</accession>
<dbReference type="InterPro" id="IPR021362">
    <property type="entry name" value="DUF2834"/>
</dbReference>
<gene>
    <name evidence="2" type="ORF">MPRF_51910</name>
</gene>
<keyword evidence="1" id="KW-0812">Transmembrane</keyword>
<evidence type="ECO:0000313" key="2">
    <source>
        <dbReference type="EMBL" id="BBY78292.1"/>
    </source>
</evidence>
<organism evidence="2 3">
    <name type="scientific">Mycolicibacterium parafortuitum</name>
    <name type="common">Mycobacterium parafortuitum</name>
    <dbReference type="NCBI Taxonomy" id="39692"/>
    <lineage>
        <taxon>Bacteria</taxon>
        <taxon>Bacillati</taxon>
        <taxon>Actinomycetota</taxon>
        <taxon>Actinomycetes</taxon>
        <taxon>Mycobacteriales</taxon>
        <taxon>Mycobacteriaceae</taxon>
        <taxon>Mycolicibacterium</taxon>
    </lineage>
</organism>
<feature type="transmembrane region" description="Helical" evidence="1">
    <location>
        <begin position="82"/>
        <end position="104"/>
    </location>
</feature>
<keyword evidence="1" id="KW-0472">Membrane</keyword>
<dbReference type="EMBL" id="AP022598">
    <property type="protein sequence ID" value="BBY78292.1"/>
    <property type="molecule type" value="Genomic_DNA"/>
</dbReference>